<dbReference type="InterPro" id="IPR011009">
    <property type="entry name" value="Kinase-like_dom_sf"/>
</dbReference>
<evidence type="ECO:0000313" key="9">
    <source>
        <dbReference type="Proteomes" id="UP000799437"/>
    </source>
</evidence>
<keyword evidence="5" id="KW-0496">Mitochondrion</keyword>
<organism evidence="8 9">
    <name type="scientific">Pseudovirgaria hyperparasitica</name>
    <dbReference type="NCBI Taxonomy" id="470096"/>
    <lineage>
        <taxon>Eukaryota</taxon>
        <taxon>Fungi</taxon>
        <taxon>Dikarya</taxon>
        <taxon>Ascomycota</taxon>
        <taxon>Pezizomycotina</taxon>
        <taxon>Dothideomycetes</taxon>
        <taxon>Dothideomycetes incertae sedis</taxon>
        <taxon>Acrospermales</taxon>
        <taxon>Acrospermaceae</taxon>
        <taxon>Pseudovirgaria</taxon>
    </lineage>
</organism>
<reference evidence="8" key="1">
    <citation type="journal article" date="2020" name="Stud. Mycol.">
        <title>101 Dothideomycetes genomes: a test case for predicting lifestyles and emergence of pathogens.</title>
        <authorList>
            <person name="Haridas S."/>
            <person name="Albert R."/>
            <person name="Binder M."/>
            <person name="Bloem J."/>
            <person name="Labutti K."/>
            <person name="Salamov A."/>
            <person name="Andreopoulos B."/>
            <person name="Baker S."/>
            <person name="Barry K."/>
            <person name="Bills G."/>
            <person name="Bluhm B."/>
            <person name="Cannon C."/>
            <person name="Castanera R."/>
            <person name="Culley D."/>
            <person name="Daum C."/>
            <person name="Ezra D."/>
            <person name="Gonzalez J."/>
            <person name="Henrissat B."/>
            <person name="Kuo A."/>
            <person name="Liang C."/>
            <person name="Lipzen A."/>
            <person name="Lutzoni F."/>
            <person name="Magnuson J."/>
            <person name="Mondo S."/>
            <person name="Nolan M."/>
            <person name="Ohm R."/>
            <person name="Pangilinan J."/>
            <person name="Park H.-J."/>
            <person name="Ramirez L."/>
            <person name="Alfaro M."/>
            <person name="Sun H."/>
            <person name="Tritt A."/>
            <person name="Yoshinaga Y."/>
            <person name="Zwiers L.-H."/>
            <person name="Turgeon B."/>
            <person name="Goodwin S."/>
            <person name="Spatafora J."/>
            <person name="Crous P."/>
            <person name="Grigoriev I."/>
        </authorList>
    </citation>
    <scope>NUCLEOTIDE SEQUENCE</scope>
    <source>
        <strain evidence="8">CBS 121739</strain>
    </source>
</reference>
<dbReference type="Pfam" id="PF01636">
    <property type="entry name" value="APH"/>
    <property type="match status" value="1"/>
</dbReference>
<keyword evidence="9" id="KW-1185">Reference proteome</keyword>
<dbReference type="InterPro" id="IPR051035">
    <property type="entry name" value="Mito_inheritance_9"/>
</dbReference>
<protein>
    <recommendedName>
        <fullName evidence="3">Altered inheritance of mitochondria protein 9, mitochondrial</fullName>
    </recommendedName>
    <alternativeName>
        <fullName evidence="6">Found in mitochondrial proteome protein 29</fullName>
    </alternativeName>
</protein>
<evidence type="ECO:0000313" key="8">
    <source>
        <dbReference type="EMBL" id="KAF2762597.1"/>
    </source>
</evidence>
<proteinExistence type="inferred from homology"/>
<evidence type="ECO:0000256" key="6">
    <source>
        <dbReference type="ARBA" id="ARBA00031849"/>
    </source>
</evidence>
<dbReference type="PANTHER" id="PTHR36091:SF1">
    <property type="entry name" value="ALTERED INHERITANCE OF MITOCHONDRIA PROTEIN 9, MITOCHONDRIAL"/>
    <property type="match status" value="1"/>
</dbReference>
<evidence type="ECO:0000256" key="1">
    <source>
        <dbReference type="ARBA" id="ARBA00004173"/>
    </source>
</evidence>
<dbReference type="RefSeq" id="XP_033605048.1">
    <property type="nucleotide sequence ID" value="XM_033745940.1"/>
</dbReference>
<name>A0A6A6WK96_9PEZI</name>
<accession>A0A6A6WK96</accession>
<evidence type="ECO:0000256" key="5">
    <source>
        <dbReference type="ARBA" id="ARBA00023128"/>
    </source>
</evidence>
<dbReference type="InterPro" id="IPR002575">
    <property type="entry name" value="Aminoglycoside_PTrfase"/>
</dbReference>
<comment type="similarity">
    <text evidence="2">Belongs to the AIM9 family.</text>
</comment>
<evidence type="ECO:0000256" key="2">
    <source>
        <dbReference type="ARBA" id="ARBA00005543"/>
    </source>
</evidence>
<evidence type="ECO:0000256" key="3">
    <source>
        <dbReference type="ARBA" id="ARBA00016197"/>
    </source>
</evidence>
<sequence>MHHPVFSKAPSFVTRLPCTQHAPPARTGTLFHCVYTLASSRLSTSNGCPLTHARFFSSGRMISSHRDGATTGSDPFHYTSGRWLHRDTLEREARTVRFDFDALRSRVVALCPGANSIISYSKKEGGFNRVFIFHTDNAKRVVARLPFSVAGPQSLTTNSEVATIKFIQAKTSIPIPKILEWSDDPSNTIGSEYIIMEHAPGVSLHEKWQSMDVSDQIKCIRAIFEKLRELVDLDFQAYGSLYFADTPYIAAQKLPFDQEFAIGPHCGAIYWDCNVGQPRYFHDVHPNRGPWPNLAAYCNGLIDNGIARLPPADLSPRRPRYHGSVQTHRRLLEQGHSVLSKMAMDSRIQKAAVPVIFHPDLHARNIFVSAEDPTTISAIIDWQSSGIQPAFWHADEIPDFAQPIPDHQNEDRTEPKSEACAKVFNACIQFLAPKLATARLIDESLLRPFRYSYRTWADGAVAFHEELIQTALHWDELGFTEPCPFTLPSPDELARHQQDYKLFEAKQQLKHLLPRLLNTESDGWIPPEQWEATQSAHREAFAGILQEVLATQQPDDDEPIRNEDDLRDIWPFDLPV</sequence>
<dbReference type="GO" id="GO:0005739">
    <property type="term" value="C:mitochondrion"/>
    <property type="evidence" value="ECO:0007669"/>
    <property type="project" value="UniProtKB-SubCell"/>
</dbReference>
<feature type="domain" description="Aminoglycoside phosphotransferase" evidence="7">
    <location>
        <begin position="128"/>
        <end position="390"/>
    </location>
</feature>
<dbReference type="Gene3D" id="3.30.200.20">
    <property type="entry name" value="Phosphorylase Kinase, domain 1"/>
    <property type="match status" value="1"/>
</dbReference>
<evidence type="ECO:0000256" key="4">
    <source>
        <dbReference type="ARBA" id="ARBA00022946"/>
    </source>
</evidence>
<dbReference type="OrthoDB" id="2831558at2759"/>
<dbReference type="Gene3D" id="3.90.1200.10">
    <property type="match status" value="1"/>
</dbReference>
<evidence type="ECO:0000259" key="7">
    <source>
        <dbReference type="Pfam" id="PF01636"/>
    </source>
</evidence>
<dbReference type="Proteomes" id="UP000799437">
    <property type="component" value="Unassembled WGS sequence"/>
</dbReference>
<dbReference type="AlphaFoldDB" id="A0A6A6WK96"/>
<dbReference type="GeneID" id="54486994"/>
<comment type="subcellular location">
    <subcellularLocation>
        <location evidence="1">Mitochondrion</location>
    </subcellularLocation>
</comment>
<dbReference type="EMBL" id="ML996565">
    <property type="protein sequence ID" value="KAF2762597.1"/>
    <property type="molecule type" value="Genomic_DNA"/>
</dbReference>
<dbReference type="SUPFAM" id="SSF56112">
    <property type="entry name" value="Protein kinase-like (PK-like)"/>
    <property type="match status" value="1"/>
</dbReference>
<gene>
    <name evidence="8" type="ORF">EJ05DRAFT_491012</name>
</gene>
<dbReference type="PANTHER" id="PTHR36091">
    <property type="entry name" value="ALTERED INHERITANCE OF MITOCHONDRIA PROTEIN 9, MITOCHONDRIAL"/>
    <property type="match status" value="1"/>
</dbReference>
<keyword evidence="4" id="KW-0809">Transit peptide</keyword>